<proteinExistence type="predicted"/>
<sequence>MSFPSFSIPEIIRAIETATRIYDAFFDNYDNASARIRDLADTVKYLRDILSCFHALFAQYGGVFPAEASFEKCLEECDAFLKKFRMLRPDNAAQGTGNLQQISRWVWQTARFALADDQAQRLEKRMSLEIQKLVPFILLFAFKRANLGNHVAPSNDRPGLAIPDLSYQNTANMFHFQQSLETLMRIRYTFERETSSAAQGGRDPDYSVLYHNLNEEWRRLCSLVGLTGDRIPSMPPERLLRSPSRQWNEMIVDLARVQPPRNPPMPPRSPSDSISTDNGRETGSSPARSFPAVDTPGTTPSSPAPSRAMTQPSNLDLTRPELQSCIATIKLGNTEELFLWHFDSLNSARILVWERHNHNTTLEHHFPSTEPSKIFPYTKHNSMGEPLHITFNEAHRLLLRNHESVEREFQVQVDYVFVRAEDHKRFQEELREKDLLHKFDFERLWSYRKDTSTYGEATVGDIKIWRDHSHPRTFRLSFFGSSYIKQHLEFPIHWFDHPIAPYRSSKCVRLNFIQPNPSTPNPGSPSTSQSRRFSFSHKSTRSQSISGDATFDEKHYTAADTYRFLIIEFETSEILKAFTTAFESAYKDHFVRENRSANVSTSNT</sequence>
<feature type="region of interest" description="Disordered" evidence="1">
    <location>
        <begin position="514"/>
        <end position="544"/>
    </location>
</feature>
<accession>A0A8E2E1T0</accession>
<name>A0A8E2E1T0_9PEZI</name>
<evidence type="ECO:0000256" key="1">
    <source>
        <dbReference type="SAM" id="MobiDB-lite"/>
    </source>
</evidence>
<dbReference type="AlphaFoldDB" id="A0A8E2E1T0"/>
<protein>
    <submittedName>
        <fullName evidence="2">Uncharacterized protein</fullName>
    </submittedName>
</protein>
<evidence type="ECO:0000313" key="2">
    <source>
        <dbReference type="EMBL" id="OCK75628.1"/>
    </source>
</evidence>
<reference evidence="2 3" key="1">
    <citation type="journal article" date="2016" name="Nat. Commun.">
        <title>Ectomycorrhizal ecology is imprinted in the genome of the dominant symbiotic fungus Cenococcum geophilum.</title>
        <authorList>
            <consortium name="DOE Joint Genome Institute"/>
            <person name="Peter M."/>
            <person name="Kohler A."/>
            <person name="Ohm R.A."/>
            <person name="Kuo A."/>
            <person name="Krutzmann J."/>
            <person name="Morin E."/>
            <person name="Arend M."/>
            <person name="Barry K.W."/>
            <person name="Binder M."/>
            <person name="Choi C."/>
            <person name="Clum A."/>
            <person name="Copeland A."/>
            <person name="Grisel N."/>
            <person name="Haridas S."/>
            <person name="Kipfer T."/>
            <person name="LaButti K."/>
            <person name="Lindquist E."/>
            <person name="Lipzen A."/>
            <person name="Maire R."/>
            <person name="Meier B."/>
            <person name="Mihaltcheva S."/>
            <person name="Molinier V."/>
            <person name="Murat C."/>
            <person name="Poggeler S."/>
            <person name="Quandt C.A."/>
            <person name="Sperisen C."/>
            <person name="Tritt A."/>
            <person name="Tisserant E."/>
            <person name="Crous P.W."/>
            <person name="Henrissat B."/>
            <person name="Nehls U."/>
            <person name="Egli S."/>
            <person name="Spatafora J.W."/>
            <person name="Grigoriev I.V."/>
            <person name="Martin F.M."/>
        </authorList>
    </citation>
    <scope>NUCLEOTIDE SEQUENCE [LARGE SCALE GENOMIC DNA]</scope>
    <source>
        <strain evidence="2 3">CBS 459.81</strain>
    </source>
</reference>
<organism evidence="2 3">
    <name type="scientific">Lepidopterella palustris CBS 459.81</name>
    <dbReference type="NCBI Taxonomy" id="1314670"/>
    <lineage>
        <taxon>Eukaryota</taxon>
        <taxon>Fungi</taxon>
        <taxon>Dikarya</taxon>
        <taxon>Ascomycota</taxon>
        <taxon>Pezizomycotina</taxon>
        <taxon>Dothideomycetes</taxon>
        <taxon>Pleosporomycetidae</taxon>
        <taxon>Mytilinidiales</taxon>
        <taxon>Argynnaceae</taxon>
        <taxon>Lepidopterella</taxon>
    </lineage>
</organism>
<keyword evidence="3" id="KW-1185">Reference proteome</keyword>
<gene>
    <name evidence="2" type="ORF">K432DRAFT_429280</name>
</gene>
<feature type="compositionally biased region" description="Low complexity" evidence="1">
    <location>
        <begin position="295"/>
        <end position="306"/>
    </location>
</feature>
<feature type="region of interest" description="Disordered" evidence="1">
    <location>
        <begin position="256"/>
        <end position="316"/>
    </location>
</feature>
<feature type="compositionally biased region" description="Polar residues" evidence="1">
    <location>
        <begin position="272"/>
        <end position="287"/>
    </location>
</feature>
<feature type="compositionally biased region" description="Pro residues" evidence="1">
    <location>
        <begin position="260"/>
        <end position="269"/>
    </location>
</feature>
<evidence type="ECO:0000313" key="3">
    <source>
        <dbReference type="Proteomes" id="UP000250266"/>
    </source>
</evidence>
<dbReference type="Proteomes" id="UP000250266">
    <property type="component" value="Unassembled WGS sequence"/>
</dbReference>
<dbReference type="EMBL" id="KV745292">
    <property type="protein sequence ID" value="OCK75628.1"/>
    <property type="molecule type" value="Genomic_DNA"/>
</dbReference>
<dbReference type="OrthoDB" id="3940921at2759"/>